<protein>
    <recommendedName>
        <fullName evidence="3">Kinase</fullName>
    </recommendedName>
</protein>
<gene>
    <name evidence="1" type="ORF">GCM10007304_23980</name>
</gene>
<dbReference type="Proteomes" id="UP000654257">
    <property type="component" value="Unassembled WGS sequence"/>
</dbReference>
<evidence type="ECO:0000313" key="2">
    <source>
        <dbReference type="Proteomes" id="UP000654257"/>
    </source>
</evidence>
<keyword evidence="2" id="KW-1185">Reference proteome</keyword>
<name>A0A917FU55_9NOCA</name>
<evidence type="ECO:0008006" key="3">
    <source>
        <dbReference type="Google" id="ProtNLM"/>
    </source>
</evidence>
<organism evidence="1 2">
    <name type="scientific">Rhodococcoides trifolii</name>
    <dbReference type="NCBI Taxonomy" id="908250"/>
    <lineage>
        <taxon>Bacteria</taxon>
        <taxon>Bacillati</taxon>
        <taxon>Actinomycetota</taxon>
        <taxon>Actinomycetes</taxon>
        <taxon>Mycobacteriales</taxon>
        <taxon>Nocardiaceae</taxon>
        <taxon>Rhodococcoides</taxon>
    </lineage>
</organism>
<comment type="caution">
    <text evidence="1">The sequence shown here is derived from an EMBL/GenBank/DDBJ whole genome shotgun (WGS) entry which is preliminary data.</text>
</comment>
<accession>A0A917FU55</accession>
<dbReference type="AlphaFoldDB" id="A0A917FU55"/>
<dbReference type="InterPro" id="IPR011009">
    <property type="entry name" value="Kinase-like_dom_sf"/>
</dbReference>
<dbReference type="EMBL" id="BMCU01000002">
    <property type="protein sequence ID" value="GGG09091.1"/>
    <property type="molecule type" value="Genomic_DNA"/>
</dbReference>
<reference evidence="1" key="2">
    <citation type="submission" date="2020-09" db="EMBL/GenBank/DDBJ databases">
        <authorList>
            <person name="Sun Q."/>
            <person name="Sedlacek I."/>
        </authorList>
    </citation>
    <scope>NUCLEOTIDE SEQUENCE</scope>
    <source>
        <strain evidence="1">CCM 7905</strain>
    </source>
</reference>
<reference evidence="1" key="1">
    <citation type="journal article" date="2014" name="Int. J. Syst. Evol. Microbiol.">
        <title>Complete genome sequence of Corynebacterium casei LMG S-19264T (=DSM 44701T), isolated from a smear-ripened cheese.</title>
        <authorList>
            <consortium name="US DOE Joint Genome Institute (JGI-PGF)"/>
            <person name="Walter F."/>
            <person name="Albersmeier A."/>
            <person name="Kalinowski J."/>
            <person name="Ruckert C."/>
        </authorList>
    </citation>
    <scope>NUCLEOTIDE SEQUENCE</scope>
    <source>
        <strain evidence="1">CCM 7905</strain>
    </source>
</reference>
<evidence type="ECO:0000313" key="1">
    <source>
        <dbReference type="EMBL" id="GGG09091.1"/>
    </source>
</evidence>
<sequence length="390" mass="41906">MTAMLADPVTEAVSAARDLLARRTGAPVTLIDPIDLGGSGRTVVLRVRVGENPFQLPRTLVIKQVRESARDITTRTGLGAGDDTAFLREAVSYQFSTALATESRPGPALIAYDLGARLLVLSDLGDAAPFTSLLVHPDSSTVTNSLMAMAQALGRMHAATVGREDDFGALLARVGVAGTVDGLSAQVADAVAVVPELLASELRVEVPCSVSTAVARAAKLFGPGGMRAFSPSDLCPDNVTVNGEGVRFMDYEWGGYRDATLDVAYNLMSYPGCLCRLELSPERAGAMVDAWRAEVVGIWPQLADDAVLDAKLFDAQLIWLWLTTYWFLPEDDTRNAALREHHLSVPRSRALIVRWTIMANYAERVGNTDTAAFARSVVDGLRTRFDAPLT</sequence>
<proteinExistence type="predicted"/>
<dbReference type="RefSeq" id="WP_188544994.1">
    <property type="nucleotide sequence ID" value="NZ_BMCU01000002.1"/>
</dbReference>
<dbReference type="SUPFAM" id="SSF56112">
    <property type="entry name" value="Protein kinase-like (PK-like)"/>
    <property type="match status" value="1"/>
</dbReference>